<dbReference type="KEGG" id="msao:MYCSP_16660"/>
<keyword evidence="2" id="KW-0238">DNA-binding</keyword>
<evidence type="ECO:0000256" key="1">
    <source>
        <dbReference type="ARBA" id="ARBA00023015"/>
    </source>
</evidence>
<dbReference type="InterPro" id="IPR032687">
    <property type="entry name" value="AraC-type_N"/>
</dbReference>
<dbReference type="GO" id="GO:0000976">
    <property type="term" value="F:transcription cis-regulatory region binding"/>
    <property type="evidence" value="ECO:0007669"/>
    <property type="project" value="TreeGrafter"/>
</dbReference>
<protein>
    <submittedName>
        <fullName evidence="5">AraC family transcriptional regulator</fullName>
    </submittedName>
</protein>
<dbReference type="SMART" id="SM00342">
    <property type="entry name" value="HTH_ARAC"/>
    <property type="match status" value="1"/>
</dbReference>
<evidence type="ECO:0000259" key="4">
    <source>
        <dbReference type="PROSITE" id="PS01124"/>
    </source>
</evidence>
<evidence type="ECO:0000313" key="5">
    <source>
        <dbReference type="EMBL" id="ORB60244.1"/>
    </source>
</evidence>
<comment type="caution">
    <text evidence="5">The sequence shown here is derived from an EMBL/GenBank/DDBJ whole genome shotgun (WGS) entry which is preliminary data.</text>
</comment>
<dbReference type="PANTHER" id="PTHR47894:SF4">
    <property type="entry name" value="HTH-TYPE TRANSCRIPTIONAL REGULATOR GADX"/>
    <property type="match status" value="1"/>
</dbReference>
<keyword evidence="1" id="KW-0805">Transcription regulation</keyword>
<dbReference type="InterPro" id="IPR009057">
    <property type="entry name" value="Homeodomain-like_sf"/>
</dbReference>
<dbReference type="EMBL" id="MVII01000003">
    <property type="protein sequence ID" value="ORB60244.1"/>
    <property type="molecule type" value="Genomic_DNA"/>
</dbReference>
<dbReference type="PROSITE" id="PS01124">
    <property type="entry name" value="HTH_ARAC_FAMILY_2"/>
    <property type="match status" value="1"/>
</dbReference>
<feature type="domain" description="HTH araC/xylS-type" evidence="4">
    <location>
        <begin position="233"/>
        <end position="331"/>
    </location>
</feature>
<dbReference type="OrthoDB" id="5241536at2"/>
<dbReference type="Pfam" id="PF12833">
    <property type="entry name" value="HTH_18"/>
    <property type="match status" value="1"/>
</dbReference>
<evidence type="ECO:0000256" key="3">
    <source>
        <dbReference type="ARBA" id="ARBA00023163"/>
    </source>
</evidence>
<dbReference type="InterPro" id="IPR018060">
    <property type="entry name" value="HTH_AraC"/>
</dbReference>
<dbReference type="RefSeq" id="WP_083013648.1">
    <property type="nucleotide sequence ID" value="NZ_CP010271.1"/>
</dbReference>
<dbReference type="PANTHER" id="PTHR47894">
    <property type="entry name" value="HTH-TYPE TRANSCRIPTIONAL REGULATOR GADX"/>
    <property type="match status" value="1"/>
</dbReference>
<dbReference type="GO" id="GO:0005829">
    <property type="term" value="C:cytosol"/>
    <property type="evidence" value="ECO:0007669"/>
    <property type="project" value="TreeGrafter"/>
</dbReference>
<evidence type="ECO:0000256" key="2">
    <source>
        <dbReference type="ARBA" id="ARBA00023125"/>
    </source>
</evidence>
<gene>
    <name evidence="5" type="ORF">BST43_04145</name>
</gene>
<dbReference type="GO" id="GO:0003700">
    <property type="term" value="F:DNA-binding transcription factor activity"/>
    <property type="evidence" value="ECO:0007669"/>
    <property type="project" value="InterPro"/>
</dbReference>
<dbReference type="STRING" id="1578165.BKG68_03335"/>
<dbReference type="Gene3D" id="1.10.10.60">
    <property type="entry name" value="Homeodomain-like"/>
    <property type="match status" value="1"/>
</dbReference>
<proteinExistence type="predicted"/>
<accession>A0A1S4W3H1</accession>
<name>A0A1S4W3H1_9MYCO</name>
<evidence type="ECO:0000313" key="6">
    <source>
        <dbReference type="Proteomes" id="UP000192434"/>
    </source>
</evidence>
<dbReference type="SUPFAM" id="SSF46689">
    <property type="entry name" value="Homeodomain-like"/>
    <property type="match status" value="1"/>
</dbReference>
<keyword evidence="3" id="KW-0804">Transcription</keyword>
<dbReference type="Pfam" id="PF12625">
    <property type="entry name" value="Arabinose_bd"/>
    <property type="match status" value="1"/>
</dbReference>
<organism evidence="5 6">
    <name type="scientific">Mycobacteroides saopaulense</name>
    <dbReference type="NCBI Taxonomy" id="1578165"/>
    <lineage>
        <taxon>Bacteria</taxon>
        <taxon>Bacillati</taxon>
        <taxon>Actinomycetota</taxon>
        <taxon>Actinomycetes</taxon>
        <taxon>Mycobacteriales</taxon>
        <taxon>Mycobacteriaceae</taxon>
        <taxon>Mycobacteroides</taxon>
    </lineage>
</organism>
<dbReference type="AlphaFoldDB" id="A0A1S4W3H1"/>
<dbReference type="Proteomes" id="UP000192434">
    <property type="component" value="Unassembled WGS sequence"/>
</dbReference>
<reference evidence="5 6" key="1">
    <citation type="submission" date="2016-12" db="EMBL/GenBank/DDBJ databases">
        <title>The new phylogeny of genus Mycobacterium.</title>
        <authorList>
            <person name="Tortoli E."/>
            <person name="Trovato A."/>
            <person name="Cirillo D.M."/>
        </authorList>
    </citation>
    <scope>NUCLEOTIDE SEQUENCE [LARGE SCALE GENOMIC DNA]</scope>
    <source>
        <strain evidence="5 6">CCUG 66554</strain>
    </source>
</reference>
<sequence>MDVRLVRFAALSGYVEVAKAAGLDPARMLLDQGLDPVGLMQPDRWVAVGAVAALLEASADASGLDDFGLRLAERRRLSSLGPLSLVLREQSTVRDVVTLLCRHESMYNESLRIRVAERGGIAAIRLVLDLEETGESTQSTDLAMAALAGVLRTFLGNMWQPLKVNLRRATSSDPRMHHRAFGPHIEFAQPLDEILVYATDLDRRNDSFDPLLREYSQTILESPDRPRDTTMVDRVRDLIELLLPLGRCSVEHVARSLGADRRTIHRHLASEGTSFSALLDATRLELADHLVTSDRHSLTEVSEMLGFSSPSNFSRWFRTHRGTSPRAWRNVHADSGPGGN</sequence>